<protein>
    <submittedName>
        <fullName evidence="2">Unplaced genomic scaffold scaffold_29, whole genome shotgun sequence</fullName>
    </submittedName>
</protein>
<gene>
    <name evidence="2" type="ORF">HYDPIDRAFT_116034</name>
</gene>
<evidence type="ECO:0000256" key="1">
    <source>
        <dbReference type="SAM" id="SignalP"/>
    </source>
</evidence>
<keyword evidence="3" id="KW-1185">Reference proteome</keyword>
<dbReference type="Proteomes" id="UP000053820">
    <property type="component" value="Unassembled WGS sequence"/>
</dbReference>
<dbReference type="HOGENOM" id="CLU_2590070_0_0_1"/>
<evidence type="ECO:0000313" key="2">
    <source>
        <dbReference type="EMBL" id="KIJ61290.1"/>
    </source>
</evidence>
<dbReference type="EMBL" id="KN839863">
    <property type="protein sequence ID" value="KIJ61290.1"/>
    <property type="molecule type" value="Genomic_DNA"/>
</dbReference>
<accession>A0A0C9VTI2</accession>
<dbReference type="AlphaFoldDB" id="A0A0C9VTI2"/>
<sequence>MRNVLRFLMLCTLFEPESGKFPSLRAPSEHDSSTPFYASGKRGFQGVPVNKILSLLDRLCYDRPWLAKLSLWCMMVHLQG</sequence>
<reference evidence="2 3" key="1">
    <citation type="submission" date="2014-04" db="EMBL/GenBank/DDBJ databases">
        <title>Evolutionary Origins and Diversification of the Mycorrhizal Mutualists.</title>
        <authorList>
            <consortium name="DOE Joint Genome Institute"/>
            <consortium name="Mycorrhizal Genomics Consortium"/>
            <person name="Kohler A."/>
            <person name="Kuo A."/>
            <person name="Nagy L.G."/>
            <person name="Floudas D."/>
            <person name="Copeland A."/>
            <person name="Barry K.W."/>
            <person name="Cichocki N."/>
            <person name="Veneault-Fourrey C."/>
            <person name="LaButti K."/>
            <person name="Lindquist E.A."/>
            <person name="Lipzen A."/>
            <person name="Lundell T."/>
            <person name="Morin E."/>
            <person name="Murat C."/>
            <person name="Riley R."/>
            <person name="Ohm R."/>
            <person name="Sun H."/>
            <person name="Tunlid A."/>
            <person name="Henrissat B."/>
            <person name="Grigoriev I.V."/>
            <person name="Hibbett D.S."/>
            <person name="Martin F."/>
        </authorList>
    </citation>
    <scope>NUCLEOTIDE SEQUENCE [LARGE SCALE GENOMIC DNA]</scope>
    <source>
        <strain evidence="2 3">MD-312</strain>
    </source>
</reference>
<name>A0A0C9VTI2_9AGAM</name>
<feature type="chain" id="PRO_5002204840" evidence="1">
    <location>
        <begin position="20"/>
        <end position="80"/>
    </location>
</feature>
<keyword evidence="1" id="KW-0732">Signal</keyword>
<proteinExistence type="predicted"/>
<feature type="signal peptide" evidence="1">
    <location>
        <begin position="1"/>
        <end position="19"/>
    </location>
</feature>
<evidence type="ECO:0000313" key="3">
    <source>
        <dbReference type="Proteomes" id="UP000053820"/>
    </source>
</evidence>
<organism evidence="2 3">
    <name type="scientific">Hydnomerulius pinastri MD-312</name>
    <dbReference type="NCBI Taxonomy" id="994086"/>
    <lineage>
        <taxon>Eukaryota</taxon>
        <taxon>Fungi</taxon>
        <taxon>Dikarya</taxon>
        <taxon>Basidiomycota</taxon>
        <taxon>Agaricomycotina</taxon>
        <taxon>Agaricomycetes</taxon>
        <taxon>Agaricomycetidae</taxon>
        <taxon>Boletales</taxon>
        <taxon>Boletales incertae sedis</taxon>
        <taxon>Leucogyrophana</taxon>
    </lineage>
</organism>